<protein>
    <submittedName>
        <fullName evidence="5">Uncharacterized protein</fullName>
    </submittedName>
</protein>
<feature type="transmembrane region" description="Helical" evidence="1">
    <location>
        <begin position="21"/>
        <end position="40"/>
    </location>
</feature>
<organism evidence="5 6">
    <name type="scientific">Natronorubrum halalkaliphilum</name>
    <dbReference type="NCBI Taxonomy" id="2691917"/>
    <lineage>
        <taxon>Archaea</taxon>
        <taxon>Methanobacteriati</taxon>
        <taxon>Methanobacteriota</taxon>
        <taxon>Stenosarchaea group</taxon>
        <taxon>Halobacteria</taxon>
        <taxon>Halobacteriales</taxon>
        <taxon>Natrialbaceae</taxon>
        <taxon>Natronorubrum</taxon>
    </lineage>
</organism>
<evidence type="ECO:0000259" key="3">
    <source>
        <dbReference type="Pfam" id="PF26237"/>
    </source>
</evidence>
<dbReference type="EMBL" id="WUYX01000044">
    <property type="protein sequence ID" value="MXV63214.1"/>
    <property type="molecule type" value="Genomic_DNA"/>
</dbReference>
<keyword evidence="1" id="KW-1133">Transmembrane helix</keyword>
<dbReference type="InterPro" id="IPR058675">
    <property type="entry name" value="DUF8054_C"/>
</dbReference>
<dbReference type="Pfam" id="PF26236">
    <property type="entry name" value="DUF8054_N"/>
    <property type="match status" value="1"/>
</dbReference>
<evidence type="ECO:0000313" key="6">
    <source>
        <dbReference type="Proteomes" id="UP000434101"/>
    </source>
</evidence>
<evidence type="ECO:0000256" key="1">
    <source>
        <dbReference type="SAM" id="Phobius"/>
    </source>
</evidence>
<feature type="domain" description="DUF8054" evidence="4">
    <location>
        <begin position="102"/>
        <end position="219"/>
    </location>
</feature>
<evidence type="ECO:0000259" key="2">
    <source>
        <dbReference type="Pfam" id="PF26236"/>
    </source>
</evidence>
<dbReference type="Pfam" id="PF26237">
    <property type="entry name" value="DUF8054_C"/>
    <property type="match status" value="1"/>
</dbReference>
<feature type="domain" description="DUF8054" evidence="3">
    <location>
        <begin position="222"/>
        <end position="262"/>
    </location>
</feature>
<feature type="transmembrane region" description="Helical" evidence="1">
    <location>
        <begin position="46"/>
        <end position="64"/>
    </location>
</feature>
<dbReference type="InterPro" id="IPR058674">
    <property type="entry name" value="DUF8054_N"/>
</dbReference>
<dbReference type="AlphaFoldDB" id="A0A6B0VNY0"/>
<keyword evidence="1" id="KW-0812">Transmembrane</keyword>
<dbReference type="Proteomes" id="UP000434101">
    <property type="component" value="Unassembled WGS sequence"/>
</dbReference>
<keyword evidence="1" id="KW-0472">Membrane</keyword>
<reference evidence="5 6" key="1">
    <citation type="submission" date="2020-01" db="EMBL/GenBank/DDBJ databases">
        <title>Natronorubrum sp. JWXQ-INN 674 isolated from Inner Mongolia Autonomous Region of China.</title>
        <authorList>
            <person name="Xue Q."/>
        </authorList>
    </citation>
    <scope>NUCLEOTIDE SEQUENCE [LARGE SCALE GENOMIC DNA]</scope>
    <source>
        <strain evidence="5 6">JWXQ-INN-674</strain>
    </source>
</reference>
<sequence>MTIAHSLEPIRRPEYTGENRCVPCTVLNVLLAAVVSAAIGLVSPSLMAGSFVAFLGAIYLRGYLVPGTPELTKRYLSERVLALFGKSVIDDPIAALHGDEIDAEALLLEVGTVIDCPDGDDLCLEPGFHDAWIDRIRRETAADDVVRAFDVTAAGGELTLEDREHSFVVEAGGIPIGWWESRTAFVADVAAGRELKRRYPGWNDLENAERTRVLGSLRVFLEHCPTCDGTLELGTETVSSCCSSYDVVALACTDCDARLFEFDAGALEA</sequence>
<dbReference type="Pfam" id="PF26238">
    <property type="entry name" value="DUF8054_M"/>
    <property type="match status" value="1"/>
</dbReference>
<keyword evidence="6" id="KW-1185">Reference proteome</keyword>
<dbReference type="RefSeq" id="WP_160066040.1">
    <property type="nucleotide sequence ID" value="NZ_WUYX01000044.1"/>
</dbReference>
<evidence type="ECO:0000259" key="4">
    <source>
        <dbReference type="Pfam" id="PF26238"/>
    </source>
</evidence>
<gene>
    <name evidence="5" type="ORF">GS429_14285</name>
</gene>
<dbReference type="OrthoDB" id="292134at2157"/>
<comment type="caution">
    <text evidence="5">The sequence shown here is derived from an EMBL/GenBank/DDBJ whole genome shotgun (WGS) entry which is preliminary data.</text>
</comment>
<evidence type="ECO:0000313" key="5">
    <source>
        <dbReference type="EMBL" id="MXV63214.1"/>
    </source>
</evidence>
<feature type="domain" description="DUF8054" evidence="2">
    <location>
        <begin position="8"/>
        <end position="86"/>
    </location>
</feature>
<name>A0A6B0VNY0_9EURY</name>
<dbReference type="InterPro" id="IPR058775">
    <property type="entry name" value="DUF8054_M"/>
</dbReference>
<proteinExistence type="predicted"/>
<accession>A0A6B0VNY0</accession>